<dbReference type="FunFam" id="3.40.50.300:FF:000032">
    <property type="entry name" value="Export ABC transporter ATP-binding protein"/>
    <property type="match status" value="1"/>
</dbReference>
<evidence type="ECO:0000313" key="7">
    <source>
        <dbReference type="Proteomes" id="UP000177876"/>
    </source>
</evidence>
<keyword evidence="3" id="KW-0547">Nucleotide-binding</keyword>
<evidence type="ECO:0000313" key="6">
    <source>
        <dbReference type="EMBL" id="OFW56148.1"/>
    </source>
</evidence>
<dbReference type="InterPro" id="IPR017911">
    <property type="entry name" value="MacB-like_ATP-bd"/>
</dbReference>
<dbReference type="Proteomes" id="UP000177876">
    <property type="component" value="Unassembled WGS sequence"/>
</dbReference>
<dbReference type="PROSITE" id="PS50893">
    <property type="entry name" value="ABC_TRANSPORTER_2"/>
    <property type="match status" value="1"/>
</dbReference>
<accession>A0A1F2WH07</accession>
<evidence type="ECO:0000256" key="2">
    <source>
        <dbReference type="ARBA" id="ARBA00022448"/>
    </source>
</evidence>
<protein>
    <submittedName>
        <fullName evidence="6">Macrolide ABC transporter ATP-binding protein</fullName>
    </submittedName>
</protein>
<evidence type="ECO:0000259" key="5">
    <source>
        <dbReference type="PROSITE" id="PS50893"/>
    </source>
</evidence>
<dbReference type="GO" id="GO:0005524">
    <property type="term" value="F:ATP binding"/>
    <property type="evidence" value="ECO:0007669"/>
    <property type="project" value="UniProtKB-KW"/>
</dbReference>
<dbReference type="SMART" id="SM00382">
    <property type="entry name" value="AAA"/>
    <property type="match status" value="1"/>
</dbReference>
<comment type="caution">
    <text evidence="6">The sequence shown here is derived from an EMBL/GenBank/DDBJ whole genome shotgun (WGS) entry which is preliminary data.</text>
</comment>
<feature type="domain" description="ABC transporter" evidence="5">
    <location>
        <begin position="8"/>
        <end position="225"/>
    </location>
</feature>
<sequence length="225" mass="24632">MKNNNNVIELRDIHKVYKMGGEDVHALQGVSLNIKRGEFVAIMGPSGSGKTTLMNIIGLLDKPSSGDYNLDGKNVNRISKSEQAEIRNQEIGFVFQAFNLLPRTNVIDNVLLPTIYGENGDSRERALGLIEKLGLSDVAHHKSNQLSGGQIQRVAIARALIMEPSITIADEPTGNLDSVTSTEIMEVFREINGEGATVVLITHERELAAWADRTVKLLDGRIMEG</sequence>
<dbReference type="EMBL" id="MELK01000048">
    <property type="protein sequence ID" value="OFW56148.1"/>
    <property type="molecule type" value="Genomic_DNA"/>
</dbReference>
<evidence type="ECO:0000256" key="4">
    <source>
        <dbReference type="ARBA" id="ARBA00022840"/>
    </source>
</evidence>
<proteinExistence type="inferred from homology"/>
<dbReference type="AlphaFoldDB" id="A0A1F2WH07"/>
<keyword evidence="4 6" id="KW-0067">ATP-binding</keyword>
<gene>
    <name evidence="6" type="ORF">A2Y75_03235</name>
</gene>
<evidence type="ECO:0000256" key="3">
    <source>
        <dbReference type="ARBA" id="ARBA00022741"/>
    </source>
</evidence>
<dbReference type="Gene3D" id="3.40.50.300">
    <property type="entry name" value="P-loop containing nucleotide triphosphate hydrolases"/>
    <property type="match status" value="1"/>
</dbReference>
<dbReference type="GO" id="GO:0098796">
    <property type="term" value="C:membrane protein complex"/>
    <property type="evidence" value="ECO:0007669"/>
    <property type="project" value="UniProtKB-ARBA"/>
</dbReference>
<dbReference type="PANTHER" id="PTHR42798:SF6">
    <property type="entry name" value="CELL DIVISION ATP-BINDING PROTEIN FTSE"/>
    <property type="match status" value="1"/>
</dbReference>
<name>A0A1F2WH07_9ACTN</name>
<dbReference type="Pfam" id="PF00005">
    <property type="entry name" value="ABC_tran"/>
    <property type="match status" value="1"/>
</dbReference>
<dbReference type="STRING" id="1797197.A2Y75_03235"/>
<dbReference type="InterPro" id="IPR017871">
    <property type="entry name" value="ABC_transporter-like_CS"/>
</dbReference>
<dbReference type="PANTHER" id="PTHR42798">
    <property type="entry name" value="LIPOPROTEIN-RELEASING SYSTEM ATP-BINDING PROTEIN LOLD"/>
    <property type="match status" value="1"/>
</dbReference>
<evidence type="ECO:0000256" key="1">
    <source>
        <dbReference type="ARBA" id="ARBA00005417"/>
    </source>
</evidence>
<organism evidence="6 7">
    <name type="scientific">Candidatus Solincola sediminis</name>
    <dbReference type="NCBI Taxonomy" id="1797199"/>
    <lineage>
        <taxon>Bacteria</taxon>
        <taxon>Bacillati</taxon>
        <taxon>Actinomycetota</taxon>
        <taxon>Candidatus Geothermincolia</taxon>
        <taxon>Candidatus Geothermincolales</taxon>
        <taxon>Candidatus Geothermincolaceae</taxon>
        <taxon>Candidatus Solincola</taxon>
    </lineage>
</organism>
<comment type="similarity">
    <text evidence="1">Belongs to the ABC transporter superfamily.</text>
</comment>
<dbReference type="CDD" id="cd03255">
    <property type="entry name" value="ABC_MJ0796_LolCDE_FtsE"/>
    <property type="match status" value="1"/>
</dbReference>
<dbReference type="SUPFAM" id="SSF52540">
    <property type="entry name" value="P-loop containing nucleoside triphosphate hydrolases"/>
    <property type="match status" value="1"/>
</dbReference>
<keyword evidence="2" id="KW-0813">Transport</keyword>
<dbReference type="GO" id="GO:0016887">
    <property type="term" value="F:ATP hydrolysis activity"/>
    <property type="evidence" value="ECO:0007669"/>
    <property type="project" value="InterPro"/>
</dbReference>
<dbReference type="InterPro" id="IPR027417">
    <property type="entry name" value="P-loop_NTPase"/>
</dbReference>
<dbReference type="GO" id="GO:0022857">
    <property type="term" value="F:transmembrane transporter activity"/>
    <property type="evidence" value="ECO:0007669"/>
    <property type="project" value="UniProtKB-ARBA"/>
</dbReference>
<reference evidence="6 7" key="1">
    <citation type="journal article" date="2016" name="Nat. Commun.">
        <title>Thousands of microbial genomes shed light on interconnected biogeochemical processes in an aquifer system.</title>
        <authorList>
            <person name="Anantharaman K."/>
            <person name="Brown C.T."/>
            <person name="Hug L.A."/>
            <person name="Sharon I."/>
            <person name="Castelle C.J."/>
            <person name="Probst A.J."/>
            <person name="Thomas B.C."/>
            <person name="Singh A."/>
            <person name="Wilkins M.J."/>
            <person name="Karaoz U."/>
            <person name="Brodie E.L."/>
            <person name="Williams K.H."/>
            <person name="Hubbard S.S."/>
            <person name="Banfield J.F."/>
        </authorList>
    </citation>
    <scope>NUCLEOTIDE SEQUENCE [LARGE SCALE GENOMIC DNA]</scope>
</reference>
<dbReference type="PROSITE" id="PS00211">
    <property type="entry name" value="ABC_TRANSPORTER_1"/>
    <property type="match status" value="1"/>
</dbReference>
<dbReference type="InterPro" id="IPR003593">
    <property type="entry name" value="AAA+_ATPase"/>
</dbReference>
<dbReference type="InterPro" id="IPR003439">
    <property type="entry name" value="ABC_transporter-like_ATP-bd"/>
</dbReference>